<dbReference type="STRING" id="351160.RCIX134"/>
<dbReference type="EMBL" id="AM114193">
    <property type="protein sequence ID" value="CAJ35631.1"/>
    <property type="molecule type" value="Genomic_DNA"/>
</dbReference>
<organism evidence="1 2">
    <name type="scientific">Methanocella arvoryzae (strain DSM 22066 / NBRC 105507 / MRE50)</name>
    <dbReference type="NCBI Taxonomy" id="351160"/>
    <lineage>
        <taxon>Archaea</taxon>
        <taxon>Methanobacteriati</taxon>
        <taxon>Methanobacteriota</taxon>
        <taxon>Stenosarchaea group</taxon>
        <taxon>Methanomicrobia</taxon>
        <taxon>Methanocellales</taxon>
        <taxon>Methanocellaceae</taxon>
        <taxon>Methanocella</taxon>
    </lineage>
</organism>
<evidence type="ECO:0000313" key="2">
    <source>
        <dbReference type="Proteomes" id="UP000000663"/>
    </source>
</evidence>
<sequence>MQDRGIIAKIQSMIPGFSGYRAKEDLRAADNMLRIQVADRLASIRGDFEECRTILLDNGQMEGLDKIGILISKFKTVEGEIRHAAQGYSGIDARIRVGEDRLNKLYEYDLNMVTLLTEIKAEVDRVKSLAVTGGPDYRQALAQLAIKLDGMQGTNKRRMAFITGTEV</sequence>
<dbReference type="KEGG" id="rci:RCIX134"/>
<evidence type="ECO:0000313" key="1">
    <source>
        <dbReference type="EMBL" id="CAJ35631.1"/>
    </source>
</evidence>
<keyword evidence="2" id="KW-1185">Reference proteome</keyword>
<dbReference type="AlphaFoldDB" id="Q0W7L2"/>
<protein>
    <submittedName>
        <fullName evidence="1">Uncharacterized protein</fullName>
    </submittedName>
</protein>
<dbReference type="Proteomes" id="UP000000663">
    <property type="component" value="Chromosome"/>
</dbReference>
<name>Q0W7L2_METAR</name>
<proteinExistence type="predicted"/>
<dbReference type="eggNOG" id="arCOG05710">
    <property type="taxonomic scope" value="Archaea"/>
</dbReference>
<gene>
    <name evidence="1" type="ORF">RCIX134</name>
</gene>
<accession>Q0W7L2</accession>
<reference evidence="1 2" key="1">
    <citation type="journal article" date="2006" name="Science">
        <title>Genome of rice cluster I archaea -- the key methane producers in the rice rhizosphere.</title>
        <authorList>
            <person name="Erkel C."/>
            <person name="Kube M."/>
            <person name="Reinhardt R."/>
            <person name="Liesack W."/>
        </authorList>
    </citation>
    <scope>NUCLEOTIDE SEQUENCE [LARGE SCALE GENOMIC DNA]</scope>
    <source>
        <strain evidence="2">DSM 22066 / NBRC 105507 / MRE50</strain>
    </source>
</reference>